<feature type="compositionally biased region" description="Low complexity" evidence="1">
    <location>
        <begin position="89"/>
        <end position="105"/>
    </location>
</feature>
<feature type="compositionally biased region" description="Polar residues" evidence="1">
    <location>
        <begin position="318"/>
        <end position="328"/>
    </location>
</feature>
<feature type="compositionally biased region" description="Basic and acidic residues" evidence="1">
    <location>
        <begin position="1987"/>
        <end position="1998"/>
    </location>
</feature>
<protein>
    <submittedName>
        <fullName evidence="2">Uncharacterized protein</fullName>
    </submittedName>
</protein>
<dbReference type="EMBL" id="MCFF01000070">
    <property type="protein sequence ID" value="ORY98379.1"/>
    <property type="molecule type" value="Genomic_DNA"/>
</dbReference>
<accession>A0A1Y2G6P6</accession>
<feature type="compositionally biased region" description="Low complexity" evidence="1">
    <location>
        <begin position="41"/>
        <end position="53"/>
    </location>
</feature>
<feature type="region of interest" description="Disordered" evidence="1">
    <location>
        <begin position="869"/>
        <end position="962"/>
    </location>
</feature>
<feature type="compositionally biased region" description="Low complexity" evidence="1">
    <location>
        <begin position="112"/>
        <end position="146"/>
    </location>
</feature>
<feature type="compositionally biased region" description="Basic and acidic residues" evidence="1">
    <location>
        <begin position="493"/>
        <end position="505"/>
    </location>
</feature>
<feature type="compositionally biased region" description="Acidic residues" evidence="1">
    <location>
        <begin position="333"/>
        <end position="344"/>
    </location>
</feature>
<feature type="compositionally biased region" description="Basic and acidic residues" evidence="1">
    <location>
        <begin position="2169"/>
        <end position="2184"/>
    </location>
</feature>
<sequence length="2184" mass="237047">MAATSSNTPVITAVSPALQRPSPIQQQHRRQQQQKERHQQEQQLQPLQRQSSPYTGAKDSVHPISPSQSIDLKTSVAVAIASRPTMLNQSQVQGQELGQQKQQQQSHIPHNLKLSSPPHQSLSPQQSGQVSPSSPLAQLPPLAFAPKSTAAPNTTIKSLADHSTTVPKPRPIPPTLPPARAHGIHARAIPRPQSNAPNPPMSSTIVPSPVTENGATLSTGKQAPLLQSSGTREPIYPAPTLQAPQQAHQPRQRQSASSVRSPLDSSAHNRPTPPPPPPPARHLSNVSVPDVQISKVSTKDKMLISGVVDVCSNTKSNLSLNQKENLLHNSLDPDLEDDEGEDEYEGRTESRPSLADSLVRGNISTQSLGSLGSQSKEQSGKGTGGTVSLNSPVSLRSDGSLSEVSTESNRHSELSDSAVLPEQFSSGESVNEPIAASRADTDDASQWDASILWSLTRALNAKKSTAPPLQSDSSSDSDISAETATEGEDDFENDTRASVETDHANSQKPSSSNADNVSEQAAGNKSPTGVSDNLPSSPSIPAKAALSAWAKERVIVAEAQVQIGDDMDDDNPFTDSHALPGTPSGRSNTFHGQFSAVSSSPGSSPSSLSPLSYLTGSASTGSNWSLQGSRKSLMKMIFKSKNESSSVGGIEVSGSSSPQPNVEQSHPKAGGSSSSASPSMAKQPQIDLFSDFESSVLPDITLDVQTKGMKRRSYVIPGAFPGQERSSEDHSLGSGPEYALAHVPMYATSENELLVIPNPEEVQYGNSSDNSDYHEEREVNQFSDSDSSSEQEVISTQPVKASYERASFLQGHLPRFNTDSSPSFHRHQSLSLSQQRASSIASVVKEQEAPVDFEPLHIEVHSTATVVSGDSAQGSVHTKVQSTMKKRSNTISTIGQEKASPSILALDPTPNAVGGSLSTQKAPVSSISSPKAQPSLSIAPDTKQKTPIHIPSIRDDKEDTLDSPIDYCRYKEEMAECGTKSLQSNQRHLQRPTNTHRGSISDTESIESLPSDQTNEDSPLVVEVISSGLRTSTASERPVSPSILAASKQMRTSHIQSASTLTSQPQIKSNPPPLPPPRNARRPRSKPSGRHTSTESMHTPVDHHSISSTTGGSPFERLDNHETYLVTSTGEYPRALGPMFEGPAREQIMEEMGSDQARTFNEEDYLYCQSRQELRSGNGQISRGQSYGQPYEIEKSTFDPSPEYTRGQQGQSAMQIQSQQNLLQDAWFSQCNIALDPANDSALVATLREQIASLSNERDQFYNETLLLRQKHEMLTSLTAQALDNAQHLQFEFAHPPSQIEHDPYPILPQQEESQFQPRRNHFHDADQSQSHHTNKSQQRSAEYLIQMPRSSEDSVLGSSQYQQDQTTDLTPSQDFGSTHNATNTADPSTYGHGSSYTNPLESQQACDSHQSQLPSLQGPPMSFGEGYDLIPTGDSDSQVLVTALTSGDHLNDHFAHQQHQQIEDEQQRAGLSLKQLKQQHQGHQYRRSIDTHYSSQSSQDGYQLLDIITTRPMPGGNINVGQDFVAPSSSSAEYAYSDRQLHESDHGTDHGYGSLNPYALHFTSARPLSNHEQIQHPVHLQQPELSHNAGSHLRRHHSMHHPQSVTRQVASLDTNQPQHQLYLQQQLHYQQQNAQATHQPRPPVWAPQHLTHSNASTSMHRRQPSNQQRDSSNLTNSSANTSAGLLLLSTPTSFMNVTDSPMISSSTLSGASGASSDPLSVLSNVVQQEKVRVGEKTSAQNGAAGWSERPFSPILSNTIETRDSATAVGNNNTDNQHMSSFTAAVMAIETTNEAQNTNATRSRVLTKEETDKIRQQFDSYLADPKRKNRQIEVDTESKVLLQEHEHEHEHEHGLVRYNERNRGYEPSADTASNSESDADHTDNYNHKDYSRKQFVTTRLMELTLTSGSSSLSRSKTIASTGVSTRGARGHSHRASGQFSLQSSGSNALFTNGNGNGDINQQATSQLAKDTLVRHNSSSGSLRSVPRHNEQRRSESLRPELGSGSHKVDNNDSNEERTALHVRTTGHVEDHRLRPGTTLDKGSSTTKLVALATQYPLPPPPALASALSHTPVQNQGGQNQNQQQLSSRKLIAPLRPSASYKVPVDSPIPLPSSSTSSMSSLNLLTSSSKTVLDEEGGDFGLQAQPRRYNSVKLGMTGVTGVTRRAIGRPVERGHGIERGPEDCV</sequence>
<feature type="compositionally biased region" description="Pro residues" evidence="1">
    <location>
        <begin position="271"/>
        <end position="280"/>
    </location>
</feature>
<feature type="region of interest" description="Disordered" evidence="1">
    <location>
        <begin position="1"/>
        <end position="71"/>
    </location>
</feature>
<dbReference type="Proteomes" id="UP000193648">
    <property type="component" value="Unassembled WGS sequence"/>
</dbReference>
<feature type="compositionally biased region" description="Low complexity" evidence="1">
    <location>
        <begin position="2063"/>
        <end position="2084"/>
    </location>
</feature>
<feature type="region of interest" description="Disordered" evidence="1">
    <location>
        <begin position="1843"/>
        <end position="1886"/>
    </location>
</feature>
<feature type="region of interest" description="Disordered" evidence="1">
    <location>
        <begin position="561"/>
        <end position="626"/>
    </location>
</feature>
<reference evidence="2 3" key="1">
    <citation type="submission" date="2016-07" db="EMBL/GenBank/DDBJ databases">
        <title>Pervasive Adenine N6-methylation of Active Genes in Fungi.</title>
        <authorList>
            <consortium name="DOE Joint Genome Institute"/>
            <person name="Mondo S.J."/>
            <person name="Dannebaum R.O."/>
            <person name="Kuo R.C."/>
            <person name="Labutti K."/>
            <person name="Haridas S."/>
            <person name="Kuo A."/>
            <person name="Salamov A."/>
            <person name="Ahrendt S.R."/>
            <person name="Lipzen A."/>
            <person name="Sullivan W."/>
            <person name="Andreopoulos W.B."/>
            <person name="Clum A."/>
            <person name="Lindquist E."/>
            <person name="Daum C."/>
            <person name="Ramamoorthy G.K."/>
            <person name="Gryganskyi A."/>
            <person name="Culley D."/>
            <person name="Magnuson J.K."/>
            <person name="James T.Y."/>
            <person name="O'Malley M.A."/>
            <person name="Stajich J.E."/>
            <person name="Spatafora J.W."/>
            <person name="Visel A."/>
            <person name="Grigoriev I.V."/>
        </authorList>
    </citation>
    <scope>NUCLEOTIDE SEQUENCE [LARGE SCALE GENOMIC DNA]</scope>
    <source>
        <strain evidence="2 3">NRRL 3116</strain>
    </source>
</reference>
<feature type="compositionally biased region" description="Polar residues" evidence="1">
    <location>
        <begin position="192"/>
        <end position="231"/>
    </location>
</feature>
<name>A0A1Y2G6P6_9FUNG</name>
<feature type="compositionally biased region" description="Basic and acidic residues" evidence="1">
    <location>
        <begin position="1843"/>
        <end position="1864"/>
    </location>
</feature>
<feature type="compositionally biased region" description="Polar residues" evidence="1">
    <location>
        <begin position="1049"/>
        <end position="1069"/>
    </location>
</feature>
<feature type="compositionally biased region" description="Basic and acidic residues" evidence="1">
    <location>
        <begin position="2006"/>
        <end position="2019"/>
    </location>
</feature>
<feature type="compositionally biased region" description="Basic residues" evidence="1">
    <location>
        <begin position="1079"/>
        <end position="1089"/>
    </location>
</feature>
<feature type="compositionally biased region" description="Polar residues" evidence="1">
    <location>
        <begin position="259"/>
        <end position="269"/>
    </location>
</feature>
<feature type="compositionally biased region" description="Polar residues" evidence="1">
    <location>
        <begin position="387"/>
        <end position="407"/>
    </location>
</feature>
<feature type="region of interest" description="Disordered" evidence="1">
    <location>
        <begin position="1591"/>
        <end position="1610"/>
    </location>
</feature>
<feature type="compositionally biased region" description="Polar residues" evidence="1">
    <location>
        <begin position="506"/>
        <end position="539"/>
    </location>
</feature>
<feature type="compositionally biased region" description="Low complexity" evidence="1">
    <location>
        <begin position="645"/>
        <end position="657"/>
    </location>
</feature>
<feature type="compositionally biased region" description="Polar residues" evidence="1">
    <location>
        <begin position="1"/>
        <end position="10"/>
    </location>
</feature>
<feature type="compositionally biased region" description="Low complexity" evidence="1">
    <location>
        <begin position="598"/>
        <end position="617"/>
    </location>
</feature>
<feature type="region of interest" description="Disordered" evidence="1">
    <location>
        <begin position="2060"/>
        <end position="2085"/>
    </location>
</feature>
<evidence type="ECO:0000313" key="3">
    <source>
        <dbReference type="Proteomes" id="UP000193648"/>
    </source>
</evidence>
<feature type="compositionally biased region" description="Polar residues" evidence="1">
    <location>
        <begin position="980"/>
        <end position="1017"/>
    </location>
</feature>
<feature type="compositionally biased region" description="Low complexity" evidence="1">
    <location>
        <begin position="471"/>
        <end position="480"/>
    </location>
</feature>
<feature type="compositionally biased region" description="Low complexity" evidence="1">
    <location>
        <begin position="667"/>
        <end position="685"/>
    </location>
</feature>
<feature type="compositionally biased region" description="Polar residues" evidence="1">
    <location>
        <begin position="1935"/>
        <end position="1982"/>
    </location>
</feature>
<feature type="compositionally biased region" description="Polar residues" evidence="1">
    <location>
        <begin position="869"/>
        <end position="895"/>
    </location>
</feature>
<keyword evidence="3" id="KW-1185">Reference proteome</keyword>
<feature type="region of interest" description="Disordered" evidence="1">
    <location>
        <begin position="318"/>
        <end position="445"/>
    </location>
</feature>
<feature type="compositionally biased region" description="Polar residues" evidence="1">
    <location>
        <begin position="150"/>
        <end position="163"/>
    </location>
</feature>
<feature type="compositionally biased region" description="Polar residues" evidence="1">
    <location>
        <begin position="916"/>
        <end position="936"/>
    </location>
</feature>
<feature type="compositionally biased region" description="Pro residues" evidence="1">
    <location>
        <begin position="168"/>
        <end position="177"/>
    </location>
</feature>
<dbReference type="RefSeq" id="XP_021875771.1">
    <property type="nucleotide sequence ID" value="XM_022026966.1"/>
</dbReference>
<proteinExistence type="predicted"/>
<feature type="region of interest" description="Disordered" evidence="1">
    <location>
        <begin position="1629"/>
        <end position="1679"/>
    </location>
</feature>
<feature type="region of interest" description="Disordered" evidence="1">
    <location>
        <begin position="645"/>
        <end position="685"/>
    </location>
</feature>
<feature type="region of interest" description="Disordered" evidence="1">
    <location>
        <begin position="462"/>
        <end position="545"/>
    </location>
</feature>
<organism evidence="2 3">
    <name type="scientific">Lobosporangium transversale</name>
    <dbReference type="NCBI Taxonomy" id="64571"/>
    <lineage>
        <taxon>Eukaryota</taxon>
        <taxon>Fungi</taxon>
        <taxon>Fungi incertae sedis</taxon>
        <taxon>Mucoromycota</taxon>
        <taxon>Mortierellomycotina</taxon>
        <taxon>Mortierellomycetes</taxon>
        <taxon>Mortierellales</taxon>
        <taxon>Mortierellaceae</taxon>
        <taxon>Lobosporangium</taxon>
    </lineage>
</organism>
<dbReference type="OrthoDB" id="2420817at2759"/>
<feature type="region of interest" description="Disordered" evidence="1">
    <location>
        <begin position="979"/>
        <end position="1019"/>
    </location>
</feature>
<feature type="compositionally biased region" description="Low complexity" evidence="1">
    <location>
        <begin position="1906"/>
        <end position="1917"/>
    </location>
</feature>
<feature type="compositionally biased region" description="Polar residues" evidence="1">
    <location>
        <begin position="1651"/>
        <end position="1671"/>
    </location>
</feature>
<feature type="region of interest" description="Disordered" evidence="1">
    <location>
        <begin position="89"/>
        <end position="299"/>
    </location>
</feature>
<feature type="compositionally biased region" description="Polar residues" evidence="1">
    <location>
        <begin position="584"/>
        <end position="597"/>
    </location>
</feature>
<feature type="compositionally biased region" description="Polar residues" evidence="1">
    <location>
        <begin position="1328"/>
        <end position="1341"/>
    </location>
</feature>
<evidence type="ECO:0000256" key="1">
    <source>
        <dbReference type="SAM" id="MobiDB-lite"/>
    </source>
</evidence>
<dbReference type="InParanoid" id="A0A1Y2G6P6"/>
<feature type="compositionally biased region" description="Low complexity" evidence="1">
    <location>
        <begin position="242"/>
        <end position="258"/>
    </location>
</feature>
<feature type="region of interest" description="Disordered" evidence="1">
    <location>
        <begin position="2164"/>
        <end position="2184"/>
    </location>
</feature>
<evidence type="ECO:0000313" key="2">
    <source>
        <dbReference type="EMBL" id="ORY98379.1"/>
    </source>
</evidence>
<feature type="region of interest" description="Disordered" evidence="1">
    <location>
        <begin position="1047"/>
        <end position="1117"/>
    </location>
</feature>
<feature type="region of interest" description="Disordered" evidence="1">
    <location>
        <begin position="1313"/>
        <end position="1432"/>
    </location>
</feature>
<feature type="region of interest" description="Disordered" evidence="1">
    <location>
        <begin position="758"/>
        <end position="797"/>
    </location>
</feature>
<comment type="caution">
    <text evidence="2">The sequence shown here is derived from an EMBL/GenBank/DDBJ whole genome shotgun (WGS) entry which is preliminary data.</text>
</comment>
<dbReference type="GeneID" id="33568809"/>
<gene>
    <name evidence="2" type="ORF">BCR41DRAFT_375550</name>
</gene>
<feature type="compositionally biased region" description="Low complexity" evidence="1">
    <location>
        <begin position="364"/>
        <end position="377"/>
    </location>
</feature>
<feature type="compositionally biased region" description="Polar residues" evidence="1">
    <location>
        <begin position="1357"/>
        <end position="1416"/>
    </location>
</feature>
<feature type="region of interest" description="Disordered" evidence="1">
    <location>
        <begin position="1906"/>
        <end position="2045"/>
    </location>
</feature>